<keyword evidence="1" id="KW-0067">ATP-binding</keyword>
<evidence type="ECO:0000259" key="2">
    <source>
        <dbReference type="PROSITE" id="PS50975"/>
    </source>
</evidence>
<accession>A0ABY1PUT0</accession>
<gene>
    <name evidence="3" type="ORF">SAMN06295970_102168</name>
</gene>
<dbReference type="InterPro" id="IPR044019">
    <property type="entry name" value="Cyanophycin_syn_N"/>
</dbReference>
<dbReference type="InterPro" id="IPR013815">
    <property type="entry name" value="ATP_grasp_subdomain_1"/>
</dbReference>
<dbReference type="PROSITE" id="PS50975">
    <property type="entry name" value="ATP_GRASP"/>
    <property type="match status" value="1"/>
</dbReference>
<dbReference type="SUPFAM" id="SSF53623">
    <property type="entry name" value="MurD-like peptide ligases, catalytic domain"/>
    <property type="match status" value="1"/>
</dbReference>
<dbReference type="InterPro" id="IPR011761">
    <property type="entry name" value="ATP-grasp"/>
</dbReference>
<dbReference type="SUPFAM" id="SSF56059">
    <property type="entry name" value="Glutathione synthetase ATP-binding domain-like"/>
    <property type="match status" value="1"/>
</dbReference>
<feature type="domain" description="ATP-grasp" evidence="2">
    <location>
        <begin position="225"/>
        <end position="476"/>
    </location>
</feature>
<dbReference type="PANTHER" id="PTHR21621:SF0">
    <property type="entry name" value="BETA-CITRYLGLUTAMATE SYNTHASE B-RELATED"/>
    <property type="match status" value="1"/>
</dbReference>
<dbReference type="Gene3D" id="3.30.470.20">
    <property type="entry name" value="ATP-grasp fold, B domain"/>
    <property type="match status" value="1"/>
</dbReference>
<organism evidence="3 4">
    <name type="scientific">Noviherbaspirillum suwonense</name>
    <dbReference type="NCBI Taxonomy" id="1224511"/>
    <lineage>
        <taxon>Bacteria</taxon>
        <taxon>Pseudomonadati</taxon>
        <taxon>Pseudomonadota</taxon>
        <taxon>Betaproteobacteria</taxon>
        <taxon>Burkholderiales</taxon>
        <taxon>Oxalobacteraceae</taxon>
        <taxon>Noviherbaspirillum</taxon>
    </lineage>
</organism>
<dbReference type="Gene3D" id="3.30.1490.20">
    <property type="entry name" value="ATP-grasp fold, A domain"/>
    <property type="match status" value="1"/>
</dbReference>
<keyword evidence="1" id="KW-0547">Nucleotide-binding</keyword>
<keyword evidence="4" id="KW-1185">Reference proteome</keyword>
<dbReference type="Pfam" id="PF18921">
    <property type="entry name" value="Cyanophycin_syn"/>
    <property type="match status" value="1"/>
</dbReference>
<dbReference type="Proteomes" id="UP001158049">
    <property type="component" value="Unassembled WGS sequence"/>
</dbReference>
<reference evidence="3 4" key="1">
    <citation type="submission" date="2017-05" db="EMBL/GenBank/DDBJ databases">
        <authorList>
            <person name="Varghese N."/>
            <person name="Submissions S."/>
        </authorList>
    </citation>
    <scope>NUCLEOTIDE SEQUENCE [LARGE SCALE GENOMIC DNA]</scope>
    <source>
        <strain evidence="3 4">DSM 26001</strain>
    </source>
</reference>
<evidence type="ECO:0000256" key="1">
    <source>
        <dbReference type="PROSITE-ProRule" id="PRU00409"/>
    </source>
</evidence>
<comment type="caution">
    <text evidence="3">The sequence shown here is derived from an EMBL/GenBank/DDBJ whole genome shotgun (WGS) entry which is preliminary data.</text>
</comment>
<dbReference type="Gene3D" id="3.40.1190.10">
    <property type="entry name" value="Mur-like, catalytic domain"/>
    <property type="match status" value="1"/>
</dbReference>
<dbReference type="PANTHER" id="PTHR21621">
    <property type="entry name" value="RIBOSOMAL PROTEIN S6 MODIFICATION PROTEIN"/>
    <property type="match status" value="1"/>
</dbReference>
<dbReference type="Pfam" id="PF13549">
    <property type="entry name" value="ATP-grasp_5"/>
    <property type="match status" value="1"/>
</dbReference>
<dbReference type="InterPro" id="IPR036565">
    <property type="entry name" value="Mur-like_cat_sf"/>
</dbReference>
<dbReference type="InterPro" id="IPR011810">
    <property type="entry name" value="Cya_phycin_syn"/>
</dbReference>
<dbReference type="NCBIfam" id="NF010623">
    <property type="entry name" value="PRK14016.1"/>
    <property type="match status" value="1"/>
</dbReference>
<protein>
    <submittedName>
        <fullName evidence="3">Cyanophycin synthetase</fullName>
    </submittedName>
</protein>
<sequence>MMKKKDIVFRRVTHLRGPNIWTYRPVIEAWVDIGALEDFPSNTIPGLYERLTAWLPSLVEHRCGVGERGGFLERLREGTWAAHILEHVVLEMQSLAGMPTGFGKARETSESGVYKVAFRTRQEQVGRAALQSARELLMAAIEDRPYDVEAAIAGLRDMVDSICLGPSTAHIVDAATERRIPSIRLNDGNLVQLGYGERQRRIWTAETDRTSAIAEGISRDKDLTKSLLQSCGVPVPQGRLVDSAADAWDAAEDIGLPVAVKPYDGNHGRGVSLDLTNREQVEAAFDLANREGNGVIVEQSISGVEHRLLVVGKRVVAAAAGETTSVTGDGRASIAELIESQVNSDPRRGEDEAFPLDVLRLVDGDELSLQLARQGRSGATVPAAGEKIELQRNGNVAFDVTDRVHPDTAALASLAARVVGLDIAGIDLVVEDISRPLSEQRGAIIEVNAGPGLLAHMKPASGQPQPVGAAIVDHLFGGSDHARIPIVGVTGNRDTSRIARLIGKILCASHRHVGVACADGLFLNNRQIRSDDCATWEAGQSLLINRSVQAAVMENGSRTILGEGLSYDRCAVGIVTDVSGLEALADFDIRNRDQLYNVVRTQVDVVLPDGVAVLNAADHQVVEMAELCDGDVIFYAPTASLQVIAAHRDDGGRAVFARDGDIVLASGTNETAVLHGALALAGPAVPAESVLAAVASAWAMQVPTELICAGLRTFGSEASRAESARVKH</sequence>
<name>A0ABY1PUT0_9BURK</name>
<proteinExistence type="predicted"/>
<evidence type="ECO:0000313" key="4">
    <source>
        <dbReference type="Proteomes" id="UP001158049"/>
    </source>
</evidence>
<evidence type="ECO:0000313" key="3">
    <source>
        <dbReference type="EMBL" id="SMP48561.1"/>
    </source>
</evidence>
<dbReference type="EMBL" id="FXUL01000002">
    <property type="protein sequence ID" value="SMP48561.1"/>
    <property type="molecule type" value="Genomic_DNA"/>
</dbReference>
<dbReference type="NCBIfam" id="TIGR02068">
    <property type="entry name" value="cya_phycin_syn"/>
    <property type="match status" value="1"/>
</dbReference>